<accession>A0ABV1EI85</accession>
<dbReference type="Proteomes" id="UP001482186">
    <property type="component" value="Unassembled WGS sequence"/>
</dbReference>
<protein>
    <submittedName>
        <fullName evidence="1">Uncharacterized protein</fullName>
    </submittedName>
</protein>
<name>A0ABV1EI85_9FIRM</name>
<dbReference type="EMBL" id="JBBNFM010000006">
    <property type="protein sequence ID" value="MEQ2454293.1"/>
    <property type="molecule type" value="Genomic_DNA"/>
</dbReference>
<keyword evidence="2" id="KW-1185">Reference proteome</keyword>
<organism evidence="1 2">
    <name type="scientific">Coprococcus ammoniilyticus</name>
    <dbReference type="NCBI Taxonomy" id="2981785"/>
    <lineage>
        <taxon>Bacteria</taxon>
        <taxon>Bacillati</taxon>
        <taxon>Bacillota</taxon>
        <taxon>Clostridia</taxon>
        <taxon>Lachnospirales</taxon>
        <taxon>Lachnospiraceae</taxon>
        <taxon>Coprococcus</taxon>
    </lineage>
</organism>
<dbReference type="RefSeq" id="WP_243100736.1">
    <property type="nucleotide sequence ID" value="NZ_JBBNFM010000006.1"/>
</dbReference>
<sequence>MYNKDKTTISQNSSTKHSAFNIYQLFPQRTEDKCLAELKQYPKLYWTYKNWPDDWKKRFMEFMKGKKKSATNLYLSASWKNHF</sequence>
<proteinExistence type="predicted"/>
<reference evidence="1 2" key="1">
    <citation type="submission" date="2024-04" db="EMBL/GenBank/DDBJ databases">
        <title>Human intestinal bacterial collection.</title>
        <authorList>
            <person name="Pauvert C."/>
            <person name="Hitch T.C.A."/>
            <person name="Clavel T."/>
        </authorList>
    </citation>
    <scope>NUCLEOTIDE SEQUENCE [LARGE SCALE GENOMIC DNA]</scope>
    <source>
        <strain evidence="1 2">CLA-AA-H141</strain>
    </source>
</reference>
<evidence type="ECO:0000313" key="1">
    <source>
        <dbReference type="EMBL" id="MEQ2454293.1"/>
    </source>
</evidence>
<comment type="caution">
    <text evidence="1">The sequence shown here is derived from an EMBL/GenBank/DDBJ whole genome shotgun (WGS) entry which is preliminary data.</text>
</comment>
<gene>
    <name evidence="1" type="ORF">AAAT04_09615</name>
</gene>
<evidence type="ECO:0000313" key="2">
    <source>
        <dbReference type="Proteomes" id="UP001482186"/>
    </source>
</evidence>